<dbReference type="Pfam" id="PF07782">
    <property type="entry name" value="DC_STAMP"/>
    <property type="match status" value="1"/>
</dbReference>
<feature type="transmembrane region" description="Helical" evidence="5">
    <location>
        <begin position="445"/>
        <end position="472"/>
    </location>
</feature>
<sequence>MAQYQKLKKQKARRQKPPNTTLKHALSSLLPRFCITFLWSHPDEFRPAKFFLGAAVGISFALGLSRLLIFPMSLSEDQKIKLTSGLAGVAALGWGISPHFRCASLLVVPKFLGKEGRIYVLTYLLTSIYDGPVANIRHNLGEVVRSVSCTVELQIENAKRSWKVSTAPLRKILKDMVRNGQTLRSETREVAGAFAQLNAQVASEEGYGGRSVREAVRKANPSTQEVYVAKTQMRCAYIINQAVQRCQTWFETKYRSCLRTIAVPLISHLLCIPMKFSFLCHLAKIMHTWCRDKIPVEGNFGQTYDRVNGSVDSLNQDFTATLVIKEEHQSMLVGADISSYNLQIDDEIAEKSRHLSTAVSFLRVLLSCTFVFVFASAYSYTNKYNQDIRFDNLYISHYFRQIDARRRKQNQRTLLPLRRAEQSRAVDPLYFSFQPPETKTMMREILGCVPALVFLLIAASLDFLLFTVFSTIRHHSFVEYSFRSSHHLEVKVGGDTMMARLLRSTIGALNTSSEMVMEATNLECLPDARGMNKLQYLNCAIPLGALVLLCFLQVYVFRLRRVIAAFYFPKREKKRTLFLYNEMLRQRLAFIAVQRKRIILRARRRKRLEKPLVDHIGRWFPFVRRFLRRRCILCNLPESRRSRPCPNSDCGTLYCKLCWQDMGRVCFACSPNELVSSDDSSDGETGYAD</sequence>
<name>A0ABM5F4W2_9SAUR</name>
<feature type="domain" description="Dendritic cell-specific transmembrane protein-like" evidence="6">
    <location>
        <begin position="390"/>
        <end position="580"/>
    </location>
</feature>
<dbReference type="PANTHER" id="PTHR21041">
    <property type="entry name" value="DENDRITIC CELL-SPECIFIC TRANSMEMBRANE PROTEIN"/>
    <property type="match status" value="1"/>
</dbReference>
<dbReference type="Pfam" id="PF26037">
    <property type="entry name" value="zf-RING_DCST1_C"/>
    <property type="match status" value="1"/>
</dbReference>
<feature type="domain" description="E3 ubiquitin-protein ligase DCST1-like C-terminal" evidence="7">
    <location>
        <begin position="629"/>
        <end position="671"/>
    </location>
</feature>
<evidence type="ECO:0000313" key="8">
    <source>
        <dbReference type="Proteomes" id="UP001652642"/>
    </source>
</evidence>
<dbReference type="InterPro" id="IPR058842">
    <property type="entry name" value="DCST1_C"/>
</dbReference>
<keyword evidence="4 5" id="KW-0472">Membrane</keyword>
<evidence type="ECO:0000256" key="5">
    <source>
        <dbReference type="SAM" id="Phobius"/>
    </source>
</evidence>
<keyword evidence="8" id="KW-1185">Reference proteome</keyword>
<keyword evidence="3 5" id="KW-1133">Transmembrane helix</keyword>
<evidence type="ECO:0000256" key="1">
    <source>
        <dbReference type="ARBA" id="ARBA00004141"/>
    </source>
</evidence>
<feature type="transmembrane region" description="Helical" evidence="5">
    <location>
        <begin position="361"/>
        <end position="380"/>
    </location>
</feature>
<evidence type="ECO:0000313" key="9">
    <source>
        <dbReference type="RefSeq" id="XP_072840440.1"/>
    </source>
</evidence>
<dbReference type="RefSeq" id="XP_072840440.1">
    <property type="nucleotide sequence ID" value="XM_072984339.1"/>
</dbReference>
<dbReference type="InterPro" id="IPR051856">
    <property type="entry name" value="CSR-E3_Ligase_Protein"/>
</dbReference>
<evidence type="ECO:0000259" key="6">
    <source>
        <dbReference type="Pfam" id="PF07782"/>
    </source>
</evidence>
<evidence type="ECO:0000256" key="3">
    <source>
        <dbReference type="ARBA" id="ARBA00022989"/>
    </source>
</evidence>
<evidence type="ECO:0000256" key="4">
    <source>
        <dbReference type="ARBA" id="ARBA00023136"/>
    </source>
</evidence>
<gene>
    <name evidence="9" type="primary">DCST1</name>
</gene>
<keyword evidence="2 5" id="KW-0812">Transmembrane</keyword>
<dbReference type="InterPro" id="IPR012858">
    <property type="entry name" value="DC_STAMP-like"/>
</dbReference>
<organism evidence="8 9">
    <name type="scientific">Pogona vitticeps</name>
    <name type="common">central bearded dragon</name>
    <dbReference type="NCBI Taxonomy" id="103695"/>
    <lineage>
        <taxon>Eukaryota</taxon>
        <taxon>Metazoa</taxon>
        <taxon>Chordata</taxon>
        <taxon>Craniata</taxon>
        <taxon>Vertebrata</taxon>
        <taxon>Euteleostomi</taxon>
        <taxon>Lepidosauria</taxon>
        <taxon>Squamata</taxon>
        <taxon>Bifurcata</taxon>
        <taxon>Unidentata</taxon>
        <taxon>Episquamata</taxon>
        <taxon>Toxicofera</taxon>
        <taxon>Iguania</taxon>
        <taxon>Acrodonta</taxon>
        <taxon>Agamidae</taxon>
        <taxon>Amphibolurinae</taxon>
        <taxon>Pogona</taxon>
    </lineage>
</organism>
<evidence type="ECO:0000256" key="2">
    <source>
        <dbReference type="ARBA" id="ARBA00022692"/>
    </source>
</evidence>
<reference evidence="9" key="1">
    <citation type="submission" date="2025-08" db="UniProtKB">
        <authorList>
            <consortium name="RefSeq"/>
        </authorList>
    </citation>
    <scope>IDENTIFICATION</scope>
</reference>
<feature type="transmembrane region" description="Helical" evidence="5">
    <location>
        <begin position="535"/>
        <end position="557"/>
    </location>
</feature>
<evidence type="ECO:0000259" key="7">
    <source>
        <dbReference type="Pfam" id="PF26037"/>
    </source>
</evidence>
<feature type="transmembrane region" description="Helical" evidence="5">
    <location>
        <begin position="51"/>
        <end position="70"/>
    </location>
</feature>
<proteinExistence type="predicted"/>
<accession>A0ABM5F4W2</accession>
<protein>
    <submittedName>
        <fullName evidence="9">E3 ubiquitin-protein ligase DCST1</fullName>
    </submittedName>
</protein>
<dbReference type="PANTHER" id="PTHR21041:SF17">
    <property type="entry name" value="E3 UBIQUITIN-PROTEIN LIGASE DCST1"/>
    <property type="match status" value="1"/>
</dbReference>
<dbReference type="GeneID" id="110080996"/>
<comment type="subcellular location">
    <subcellularLocation>
        <location evidence="1">Membrane</location>
        <topology evidence="1">Multi-pass membrane protein</topology>
    </subcellularLocation>
</comment>
<dbReference type="Proteomes" id="UP001652642">
    <property type="component" value="Chromosome 15"/>
</dbReference>